<evidence type="ECO:0000256" key="7">
    <source>
        <dbReference type="ARBA" id="ARBA00022499"/>
    </source>
</evidence>
<keyword evidence="9" id="KW-0539">Nucleus</keyword>
<evidence type="ECO:0000313" key="16">
    <source>
        <dbReference type="Proteomes" id="UP000717696"/>
    </source>
</evidence>
<accession>A0A9P9EI61</accession>
<evidence type="ECO:0000256" key="13">
    <source>
        <dbReference type="SAM" id="MobiDB-lite"/>
    </source>
</evidence>
<keyword evidence="10" id="KW-0687">Ribonucleoprotein</keyword>
<proteinExistence type="inferred from homology"/>
<dbReference type="EMBL" id="JAGMUU010000015">
    <property type="protein sequence ID" value="KAH7137126.1"/>
    <property type="molecule type" value="Genomic_DNA"/>
</dbReference>
<evidence type="ECO:0000256" key="1">
    <source>
        <dbReference type="ARBA" id="ARBA00002241"/>
    </source>
</evidence>
<evidence type="ECO:0000256" key="8">
    <source>
        <dbReference type="ARBA" id="ARBA00022980"/>
    </source>
</evidence>
<keyword evidence="16" id="KW-1185">Reference proteome</keyword>
<dbReference type="InterPro" id="IPR050158">
    <property type="entry name" value="Ubiquitin_ubiquitin-like"/>
</dbReference>
<evidence type="ECO:0000256" key="11">
    <source>
        <dbReference type="ARBA" id="ARBA00035124"/>
    </source>
</evidence>
<gene>
    <name evidence="15" type="ORF">B0J13DRAFT_624915</name>
</gene>
<dbReference type="InterPro" id="IPR001975">
    <property type="entry name" value="Ribosomal_eL40_dom"/>
</dbReference>
<dbReference type="InterPro" id="IPR029071">
    <property type="entry name" value="Ubiquitin-like_domsf"/>
</dbReference>
<comment type="similarity">
    <text evidence="4">In the N-terminal section; belongs to the ubiquitin family.</text>
</comment>
<dbReference type="InterPro" id="IPR019954">
    <property type="entry name" value="Ubiquitin_CS"/>
</dbReference>
<dbReference type="GO" id="GO:1990904">
    <property type="term" value="C:ribonucleoprotein complex"/>
    <property type="evidence" value="ECO:0007669"/>
    <property type="project" value="UniProtKB-KW"/>
</dbReference>
<dbReference type="GO" id="GO:0006412">
    <property type="term" value="P:translation"/>
    <property type="evidence" value="ECO:0007669"/>
    <property type="project" value="InterPro"/>
</dbReference>
<dbReference type="SMART" id="SM01377">
    <property type="entry name" value="Ribosomal_L40e"/>
    <property type="match status" value="1"/>
</dbReference>
<comment type="similarity">
    <text evidence="5">In the C-terminal section; belongs to the eukaryotic ribosomal protein eL40 family.</text>
</comment>
<feature type="domain" description="Ubiquitin-like" evidence="14">
    <location>
        <begin position="517"/>
        <end position="592"/>
    </location>
</feature>
<dbReference type="Pfam" id="PF01020">
    <property type="entry name" value="Ribosomal_L40e"/>
    <property type="match status" value="1"/>
</dbReference>
<dbReference type="InterPro" id="IPR038587">
    <property type="entry name" value="Ribosomal_eL40_sf"/>
</dbReference>
<evidence type="ECO:0000256" key="5">
    <source>
        <dbReference type="ARBA" id="ARBA00010570"/>
    </source>
</evidence>
<dbReference type="SMART" id="SM00213">
    <property type="entry name" value="UBQ"/>
    <property type="match status" value="1"/>
</dbReference>
<comment type="function">
    <text evidence="12">Component of the ribosome, a large ribonucleoprotein complex responsible for the synthesis of proteins in the cell. The small ribosomal subunit (SSU) binds messenger RNAs (mRNAs) and translates the encoded message by selecting cognate aminoacyl-transfer RNA (tRNA) molecules. The large subunit (LSU) contains the ribosomal catalytic site termed the peptidyl transferase center (PTC), which catalyzes the formation of peptide bonds, thereby polymerizing the amino acids delivered by tRNAs into a polypeptide chain. The nascent polypeptides leave the ribosome through a tunnel in the LSU and interact with protein factors that function in enzymatic processing, targeting, and the membrane insertion of nascent chains at the exit of the ribosomal tunnel. eL40 is essential for translation of a subset of cellular transcripts, including stress response transcripts, such as DDR2.</text>
</comment>
<dbReference type="Pfam" id="PF20645">
    <property type="entry name" value="Rrn7_cyclin_C"/>
    <property type="match status" value="1"/>
</dbReference>
<dbReference type="Pfam" id="PF20644">
    <property type="entry name" value="Rrn7_cyclin_N"/>
    <property type="match status" value="1"/>
</dbReference>
<dbReference type="PROSITE" id="PS00299">
    <property type="entry name" value="UBIQUITIN_1"/>
    <property type="match status" value="1"/>
</dbReference>
<dbReference type="InterPro" id="IPR011332">
    <property type="entry name" value="Ribosomal_zn-bd"/>
</dbReference>
<dbReference type="Gene3D" id="3.10.20.90">
    <property type="entry name" value="Phosphatidylinositol 3-kinase Catalytic Subunit, Chain A, domain 1"/>
    <property type="match status" value="1"/>
</dbReference>
<dbReference type="CDD" id="cd01803">
    <property type="entry name" value="Ubl_ubiquitin"/>
    <property type="match status" value="1"/>
</dbReference>
<evidence type="ECO:0000256" key="6">
    <source>
        <dbReference type="ARBA" id="ARBA00022490"/>
    </source>
</evidence>
<dbReference type="Pfam" id="PF00240">
    <property type="entry name" value="ubiquitin"/>
    <property type="match status" value="1"/>
</dbReference>
<evidence type="ECO:0000256" key="3">
    <source>
        <dbReference type="ARBA" id="ARBA00004496"/>
    </source>
</evidence>
<dbReference type="PROSITE" id="PS50053">
    <property type="entry name" value="UBIQUITIN_2"/>
    <property type="match status" value="1"/>
</dbReference>
<dbReference type="FunFam" id="3.10.20.90:FF:000014">
    <property type="entry name" value="Ubiquitin-60S ribosomal L40 fusion"/>
    <property type="match status" value="1"/>
</dbReference>
<dbReference type="SUPFAM" id="SSF54236">
    <property type="entry name" value="Ubiquitin-like"/>
    <property type="match status" value="1"/>
</dbReference>
<feature type="region of interest" description="Disordered" evidence="13">
    <location>
        <begin position="416"/>
        <end position="437"/>
    </location>
</feature>
<dbReference type="InterPro" id="IPR000626">
    <property type="entry name" value="Ubiquitin-like_dom"/>
</dbReference>
<dbReference type="GO" id="GO:0016567">
    <property type="term" value="P:protein ubiquitination"/>
    <property type="evidence" value="ECO:0007669"/>
    <property type="project" value="UniProtKB-ARBA"/>
</dbReference>
<evidence type="ECO:0000256" key="2">
    <source>
        <dbReference type="ARBA" id="ARBA00004123"/>
    </source>
</evidence>
<comment type="function">
    <text evidence="1">Component of the 60S subunit of the ribosome.</text>
</comment>
<dbReference type="GO" id="GO:0000055">
    <property type="term" value="P:ribosomal large subunit export from nucleus"/>
    <property type="evidence" value="ECO:0007669"/>
    <property type="project" value="UniProtKB-ARBA"/>
</dbReference>
<dbReference type="InterPro" id="IPR019956">
    <property type="entry name" value="Ubiquitin_dom"/>
</dbReference>
<evidence type="ECO:0000256" key="4">
    <source>
        <dbReference type="ARBA" id="ARBA00008373"/>
    </source>
</evidence>
<dbReference type="Gene3D" id="4.10.1060.50">
    <property type="match status" value="1"/>
</dbReference>
<reference evidence="15" key="1">
    <citation type="journal article" date="2021" name="Nat. Commun.">
        <title>Genetic determinants of endophytism in the Arabidopsis root mycobiome.</title>
        <authorList>
            <person name="Mesny F."/>
            <person name="Miyauchi S."/>
            <person name="Thiergart T."/>
            <person name="Pickel B."/>
            <person name="Atanasova L."/>
            <person name="Karlsson M."/>
            <person name="Huettel B."/>
            <person name="Barry K.W."/>
            <person name="Haridas S."/>
            <person name="Chen C."/>
            <person name="Bauer D."/>
            <person name="Andreopoulos W."/>
            <person name="Pangilinan J."/>
            <person name="LaButti K."/>
            <person name="Riley R."/>
            <person name="Lipzen A."/>
            <person name="Clum A."/>
            <person name="Drula E."/>
            <person name="Henrissat B."/>
            <person name="Kohler A."/>
            <person name="Grigoriev I.V."/>
            <person name="Martin F.M."/>
            <person name="Hacquard S."/>
        </authorList>
    </citation>
    <scope>NUCLEOTIDE SEQUENCE</scope>
    <source>
        <strain evidence="15">MPI-CAGE-AT-0021</strain>
    </source>
</reference>
<comment type="subunit">
    <text evidence="11">Part of the 60S ribosomal subunit.</text>
</comment>
<sequence length="644" mass="73071">MDERRELRKFPRSERCQECGAKKWYLENGLRFCSNGHQVEGFVQYDNGDEEDAGKRGAVAKREKEIKDKELRHLTGQAGKNLYLECLQLILRNQLAWLVGSKGHREELETVTRDLWDLRTRGASSLVAEDAPQEGGLEMFSSQPATEELVKGVDNTKSRAQSWDPSRGPEWPMPKVFETLALCYLGCLLLRIPTGIGELCIWVNGGSMPYKRAYYDLPQEMQDRLPSAYTRALKLPLRAPLQGVDLHYTVMNMALSYYHNYGMVFPAVSETPILTTYTKLLALPVEAVVMARSIISVMKLGFQMPIHKSRLFVIDYPEILLISVAIVATKLTLPFGDGPHLLQIPGVDVGLRFNWDKWRDEMDEADDLVAPDNEPSFDKVTADQVTSMTPGQLEKYFAHIASQIDKKNENAISRFFPSEDAPPLESPRHESTENEIDDRIRRILRGDIKAREEGDLSPEDEGASKRESTYDAFRAVEDLTETARGFYATAGRMAGLSLHEMVRAVYMLEQRILAWQVQIFVKTLTGKTITLEVESSDTIDNVKSKIQDKEGIPPDQQRLIFAGKQLEDGRTLSDYNIQKESTLHLVLRLRGGIIEPSLKALASKFNCDKMICRKCYARLPPRATNCRKRKCGHTNQLRPKKKLK</sequence>
<dbReference type="GO" id="GO:0005634">
    <property type="term" value="C:nucleus"/>
    <property type="evidence" value="ECO:0007669"/>
    <property type="project" value="UniProtKB-SubCell"/>
</dbReference>
<dbReference type="FunFam" id="4.10.1060.50:FF:000001">
    <property type="entry name" value="ubiquitin-60S ribosomal protein L40"/>
    <property type="match status" value="1"/>
</dbReference>
<evidence type="ECO:0000256" key="9">
    <source>
        <dbReference type="ARBA" id="ARBA00023242"/>
    </source>
</evidence>
<comment type="subcellular location">
    <subcellularLocation>
        <location evidence="3">Cytoplasm</location>
    </subcellularLocation>
    <subcellularLocation>
        <location evidence="2">Nucleus</location>
    </subcellularLocation>
</comment>
<dbReference type="GO" id="GO:0005737">
    <property type="term" value="C:cytoplasm"/>
    <property type="evidence" value="ECO:0007669"/>
    <property type="project" value="UniProtKB-SubCell"/>
</dbReference>
<keyword evidence="8" id="KW-0689">Ribosomal protein</keyword>
<keyword evidence="6" id="KW-0963">Cytoplasm</keyword>
<dbReference type="PRINTS" id="PR00348">
    <property type="entry name" value="UBIQUITIN"/>
</dbReference>
<dbReference type="Proteomes" id="UP000717696">
    <property type="component" value="Unassembled WGS sequence"/>
</dbReference>
<protein>
    <submittedName>
        <fullName evidence="15">Ubiquitin family-domain-containing protein</fullName>
    </submittedName>
</protein>
<evidence type="ECO:0000256" key="10">
    <source>
        <dbReference type="ARBA" id="ARBA00023274"/>
    </source>
</evidence>
<evidence type="ECO:0000259" key="14">
    <source>
        <dbReference type="PROSITE" id="PS50053"/>
    </source>
</evidence>
<dbReference type="InterPro" id="IPR048538">
    <property type="entry name" value="Rrn7_cyclin_C"/>
</dbReference>
<dbReference type="InterPro" id="IPR021752">
    <property type="entry name" value="TF_Rrn7_Zf"/>
</dbReference>
<dbReference type="AlphaFoldDB" id="A0A9P9EI61"/>
<dbReference type="SUPFAM" id="SSF57829">
    <property type="entry name" value="Zn-binding ribosomal proteins"/>
    <property type="match status" value="1"/>
</dbReference>
<dbReference type="PANTHER" id="PTHR10666">
    <property type="entry name" value="UBIQUITIN"/>
    <property type="match status" value="1"/>
</dbReference>
<name>A0A9P9EI61_9HYPO</name>
<comment type="caution">
    <text evidence="15">The sequence shown here is derived from an EMBL/GenBank/DDBJ whole genome shotgun (WGS) entry which is preliminary data.</text>
</comment>
<feature type="compositionally biased region" description="Basic and acidic residues" evidence="13">
    <location>
        <begin position="426"/>
        <end position="437"/>
    </location>
</feature>
<dbReference type="Pfam" id="PF11781">
    <property type="entry name" value="Zn_ribbon_RRN7"/>
    <property type="match status" value="1"/>
</dbReference>
<organism evidence="15 16">
    <name type="scientific">Dactylonectria estremocensis</name>
    <dbReference type="NCBI Taxonomy" id="1079267"/>
    <lineage>
        <taxon>Eukaryota</taxon>
        <taxon>Fungi</taxon>
        <taxon>Dikarya</taxon>
        <taxon>Ascomycota</taxon>
        <taxon>Pezizomycotina</taxon>
        <taxon>Sordariomycetes</taxon>
        <taxon>Hypocreomycetidae</taxon>
        <taxon>Hypocreales</taxon>
        <taxon>Nectriaceae</taxon>
        <taxon>Dactylonectria</taxon>
    </lineage>
</organism>
<dbReference type="GO" id="GO:0005840">
    <property type="term" value="C:ribosome"/>
    <property type="evidence" value="ECO:0007669"/>
    <property type="project" value="UniProtKB-KW"/>
</dbReference>
<keyword evidence="7" id="KW-1017">Isopeptide bond</keyword>
<dbReference type="GO" id="GO:0003735">
    <property type="term" value="F:structural constituent of ribosome"/>
    <property type="evidence" value="ECO:0007669"/>
    <property type="project" value="InterPro"/>
</dbReference>
<evidence type="ECO:0000313" key="15">
    <source>
        <dbReference type="EMBL" id="KAH7137126.1"/>
    </source>
</evidence>
<evidence type="ECO:0000256" key="12">
    <source>
        <dbReference type="ARBA" id="ARBA00045962"/>
    </source>
</evidence>
<dbReference type="OrthoDB" id="428577at2759"/>
<dbReference type="InterPro" id="IPR048540">
    <property type="entry name" value="Rrn7_cyclin_N"/>
</dbReference>